<evidence type="ECO:0000313" key="2">
    <source>
        <dbReference type="Proteomes" id="UP000322940"/>
    </source>
</evidence>
<gene>
    <name evidence="1" type="ORF">F2Y10_02000</name>
</gene>
<evidence type="ECO:0008006" key="3">
    <source>
        <dbReference type="Google" id="ProtNLM"/>
    </source>
</evidence>
<dbReference type="AlphaFoldDB" id="A0A5B3H9G2"/>
<dbReference type="Proteomes" id="UP000322940">
    <property type="component" value="Unassembled WGS sequence"/>
</dbReference>
<dbReference type="Gene3D" id="3.90.176.10">
    <property type="entry name" value="Toxin ADP-ribosyltransferase, Chain A, domain 1"/>
    <property type="match status" value="1"/>
</dbReference>
<dbReference type="SUPFAM" id="SSF56399">
    <property type="entry name" value="ADP-ribosylation"/>
    <property type="match status" value="1"/>
</dbReference>
<evidence type="ECO:0000313" key="1">
    <source>
        <dbReference type="EMBL" id="KAA2381279.1"/>
    </source>
</evidence>
<name>A0A5B3H9G2_9BACT</name>
<dbReference type="RefSeq" id="WP_130064501.1">
    <property type="nucleotide sequence ID" value="NZ_RCXC01000001.1"/>
</dbReference>
<dbReference type="EMBL" id="VVXH01000001">
    <property type="protein sequence ID" value="KAA2381279.1"/>
    <property type="molecule type" value="Genomic_DNA"/>
</dbReference>
<dbReference type="PROSITE" id="PS51996">
    <property type="entry name" value="TR_MART"/>
    <property type="match status" value="1"/>
</dbReference>
<protein>
    <recommendedName>
        <fullName evidence="3">ADP ribosyltransferase domain-containing protein</fullName>
    </recommendedName>
</protein>
<comment type="caution">
    <text evidence="1">The sequence shown here is derived from an EMBL/GenBank/DDBJ whole genome shotgun (WGS) entry which is preliminary data.</text>
</comment>
<sequence>MAKKAYSPDPKAETIKRIQRTEAYAEKVRQLFAATVNEILALNKSVPTLDEGVMYSFDGDNMRIQKKVEALLRQLHSTTTTAIKKGITLEWEKANDACDKLISSCFGKEVLSSPEFSAWNNRNMAAMNAFANRTENGLNLSKRIWQSVQQLRDEMEIAMTVAIGEGDSAQSISRKVRQYLNNPDLMFRRFRFKKGEDEQGKPIYGRKWKKRIKDEKTGKYRWIDYDRSDYKTGSGVYKSSAKNAMRVARSETNIAYRRADNERWQQMDFVLGQRIQLSKNHPRPDICDKLQGDYPKDFVFDGWHAQCFCFATPILMDEEEMAKVTAAFLKGEKYTPRGKQITEYPANFKHWVRDNKENILASRSRGTEPYFIRNNSAAIDEILNPKPKELTIAEKAALRHEARTPEQEAAIRNAWAERQKKHQQIKTAANNIAKVAGDYGEVDYSTLQKYIDAGDLSAMQTETKKVAQAILAAKKAEQALADIIPNVHSWHQQFTMAELQGVYDAVKSKIEGWSGLSLEQQAKKLHFEAYDFLGGNMKGVQQKYATWKVSQEAYIKKLDAVNYKIAIKQVTEELDAVKQWSAEHPKSLNVAKLLSDAEQAVNSNAELSIIKSKTSLAVAEYQKRLAEQARRDAKKGATMKASTLPSISKEEIDRLLALYESEMVDDADNRLRQYTERIWATLTKEERIILTKYTQTYSYLNEPLRGISYYGARAREEFEHDLPILTRAIEKFAMPQNTVVRRGVSNFTIDSLGYDLGNLKKGDVFVDKGFLSTAVHRHKGFSESYNLVIVVPKGAKGVYAEPFSHYTDYHKFDYDDGVIWDGKSVEKINSEMEWIGQRGCQFKVLKKQGKTIYLQMIGQLQ</sequence>
<organism evidence="1 2">
    <name type="scientific">Alistipes onderdonkii</name>
    <dbReference type="NCBI Taxonomy" id="328813"/>
    <lineage>
        <taxon>Bacteria</taxon>
        <taxon>Pseudomonadati</taxon>
        <taxon>Bacteroidota</taxon>
        <taxon>Bacteroidia</taxon>
        <taxon>Bacteroidales</taxon>
        <taxon>Rikenellaceae</taxon>
        <taxon>Alistipes</taxon>
    </lineage>
</organism>
<accession>A0A5B3H9G2</accession>
<reference evidence="1 2" key="1">
    <citation type="journal article" date="2019" name="Nat. Med.">
        <title>A library of human gut bacterial isolates paired with longitudinal multiomics data enables mechanistic microbiome research.</title>
        <authorList>
            <person name="Poyet M."/>
            <person name="Groussin M."/>
            <person name="Gibbons S.M."/>
            <person name="Avila-Pacheco J."/>
            <person name="Jiang X."/>
            <person name="Kearney S.M."/>
            <person name="Perrotta A.R."/>
            <person name="Berdy B."/>
            <person name="Zhao S."/>
            <person name="Lieberman T.D."/>
            <person name="Swanson P.K."/>
            <person name="Smith M."/>
            <person name="Roesemann S."/>
            <person name="Alexander J.E."/>
            <person name="Rich S.A."/>
            <person name="Livny J."/>
            <person name="Vlamakis H."/>
            <person name="Clish C."/>
            <person name="Bullock K."/>
            <person name="Deik A."/>
            <person name="Scott J."/>
            <person name="Pierce K.A."/>
            <person name="Xavier R.J."/>
            <person name="Alm E.J."/>
        </authorList>
    </citation>
    <scope>NUCLEOTIDE SEQUENCE [LARGE SCALE GENOMIC DNA]</scope>
    <source>
        <strain evidence="1 2">BIOML-A266</strain>
    </source>
</reference>
<proteinExistence type="predicted"/>